<dbReference type="EMBL" id="KI963943">
    <property type="protein sequence ID" value="EUC48213.1"/>
    <property type="molecule type" value="Genomic_DNA"/>
</dbReference>
<evidence type="ECO:0000313" key="2">
    <source>
        <dbReference type="Proteomes" id="UP000054032"/>
    </source>
</evidence>
<sequence>MVIKDSQRFHSRVAQGLVRGVDVTGQVSQVDSIVSETLRTSRALARSVEVEGARSVGWCERALAGERRCGPAGEQPQCSWGWPCVSVAVGSRCCCCCFATVHRHTVRRRLWGRHHAATFLLPPPPPVYATILYCTILYYTIPHLHNSHTTTTIAAPSAVSHLPAVVSSLTPASYHHLILHCAPRCISPQYFLLAQLHDMRRRQARKKTAARCITKLPRATLPISRSASNPKLPSTLDPAQHFTTKPIPRVRHLETITTPALPT</sequence>
<dbReference type="AlphaFoldDB" id="W6ZEB4"/>
<protein>
    <submittedName>
        <fullName evidence="1">Uncharacterized protein</fullName>
    </submittedName>
</protein>
<dbReference type="GeneID" id="19120519"/>
<dbReference type="KEGG" id="bor:COCMIDRAFT_23934"/>
<gene>
    <name evidence="1" type="ORF">COCMIDRAFT_23934</name>
</gene>
<dbReference type="RefSeq" id="XP_007685211.1">
    <property type="nucleotide sequence ID" value="XM_007687021.1"/>
</dbReference>
<accession>W6ZEB4</accession>
<reference evidence="1 2" key="1">
    <citation type="journal article" date="2013" name="PLoS Genet.">
        <title>Comparative genome structure, secondary metabolite, and effector coding capacity across Cochliobolus pathogens.</title>
        <authorList>
            <person name="Condon B.J."/>
            <person name="Leng Y."/>
            <person name="Wu D."/>
            <person name="Bushley K.E."/>
            <person name="Ohm R.A."/>
            <person name="Otillar R."/>
            <person name="Martin J."/>
            <person name="Schackwitz W."/>
            <person name="Grimwood J."/>
            <person name="MohdZainudin N."/>
            <person name="Xue C."/>
            <person name="Wang R."/>
            <person name="Manning V.A."/>
            <person name="Dhillon B."/>
            <person name="Tu Z.J."/>
            <person name="Steffenson B.J."/>
            <person name="Salamov A."/>
            <person name="Sun H."/>
            <person name="Lowry S."/>
            <person name="LaButti K."/>
            <person name="Han J."/>
            <person name="Copeland A."/>
            <person name="Lindquist E."/>
            <person name="Barry K."/>
            <person name="Schmutz J."/>
            <person name="Baker S.E."/>
            <person name="Ciuffetti L.M."/>
            <person name="Grigoriev I.V."/>
            <person name="Zhong S."/>
            <person name="Turgeon B.G."/>
        </authorList>
    </citation>
    <scope>NUCLEOTIDE SEQUENCE [LARGE SCALE GENOMIC DNA]</scope>
    <source>
        <strain evidence="1 2">ATCC 44560</strain>
    </source>
</reference>
<dbReference type="Proteomes" id="UP000054032">
    <property type="component" value="Unassembled WGS sequence"/>
</dbReference>
<proteinExistence type="predicted"/>
<dbReference type="HOGENOM" id="CLU_1057640_0_0_1"/>
<keyword evidence="2" id="KW-1185">Reference proteome</keyword>
<organism evidence="1 2">
    <name type="scientific">Bipolaris oryzae ATCC 44560</name>
    <dbReference type="NCBI Taxonomy" id="930090"/>
    <lineage>
        <taxon>Eukaryota</taxon>
        <taxon>Fungi</taxon>
        <taxon>Dikarya</taxon>
        <taxon>Ascomycota</taxon>
        <taxon>Pezizomycotina</taxon>
        <taxon>Dothideomycetes</taxon>
        <taxon>Pleosporomycetidae</taxon>
        <taxon>Pleosporales</taxon>
        <taxon>Pleosporineae</taxon>
        <taxon>Pleosporaceae</taxon>
        <taxon>Bipolaris</taxon>
    </lineage>
</organism>
<evidence type="ECO:0000313" key="1">
    <source>
        <dbReference type="EMBL" id="EUC48213.1"/>
    </source>
</evidence>
<name>W6ZEB4_COCMI</name>